<comment type="caution">
    <text evidence="4">The sequence shown here is derived from an EMBL/GenBank/DDBJ whole genome shotgun (WGS) entry which is preliminary data.</text>
</comment>
<keyword evidence="2" id="KW-1133">Transmembrane helix</keyword>
<dbReference type="OrthoDB" id="5191711at2"/>
<accession>A0A426JIL8</accession>
<keyword evidence="2" id="KW-0812">Transmembrane</keyword>
<proteinExistence type="predicted"/>
<feature type="compositionally biased region" description="Pro residues" evidence="1">
    <location>
        <begin position="294"/>
        <end position="311"/>
    </location>
</feature>
<dbReference type="Proteomes" id="UP000274515">
    <property type="component" value="Unassembled WGS sequence"/>
</dbReference>
<evidence type="ECO:0000256" key="2">
    <source>
        <dbReference type="SAM" id="Phobius"/>
    </source>
</evidence>
<dbReference type="RefSeq" id="WP_125092975.1">
    <property type="nucleotide sequence ID" value="NZ_RSAA01000035.1"/>
</dbReference>
<reference evidence="4 5" key="1">
    <citation type="submission" date="2018-11" db="EMBL/GenBank/DDBJ databases">
        <title>Saccharopolyspora rhizosphaerae sp. nov., an actinomycete isolated from rhizosphere soil in Thailand.</title>
        <authorList>
            <person name="Intra B."/>
            <person name="Euanorasetr J."/>
            <person name="Take A."/>
            <person name="Inahashi Y."/>
            <person name="Mori M."/>
            <person name="Panbangred W."/>
            <person name="Matsumoto A."/>
        </authorList>
    </citation>
    <scope>NUCLEOTIDE SEQUENCE [LARGE SCALE GENOMIC DNA]</scope>
    <source>
        <strain evidence="4 5">H219</strain>
    </source>
</reference>
<feature type="region of interest" description="Disordered" evidence="1">
    <location>
        <begin position="272"/>
        <end position="356"/>
    </location>
</feature>
<dbReference type="InterPro" id="IPR031928">
    <property type="entry name" value="RsdA_SigD-bd"/>
</dbReference>
<dbReference type="AlphaFoldDB" id="A0A426JIL8"/>
<keyword evidence="2" id="KW-0472">Membrane</keyword>
<feature type="region of interest" description="Disordered" evidence="1">
    <location>
        <begin position="1"/>
        <end position="76"/>
    </location>
</feature>
<feature type="compositionally biased region" description="Basic and acidic residues" evidence="1">
    <location>
        <begin position="22"/>
        <end position="35"/>
    </location>
</feature>
<feature type="domain" description="Anti-sigma-D factor RsdA sigma factor binding region" evidence="3">
    <location>
        <begin position="95"/>
        <end position="141"/>
    </location>
</feature>
<dbReference type="EMBL" id="RSAA01000035">
    <property type="protein sequence ID" value="RRO12880.1"/>
    <property type="molecule type" value="Genomic_DNA"/>
</dbReference>
<gene>
    <name evidence="4" type="ORF">EIL87_24720</name>
</gene>
<organism evidence="4 5">
    <name type="scientific">Saccharopolyspora rhizosphaerae</name>
    <dbReference type="NCBI Taxonomy" id="2492662"/>
    <lineage>
        <taxon>Bacteria</taxon>
        <taxon>Bacillati</taxon>
        <taxon>Actinomycetota</taxon>
        <taxon>Actinomycetes</taxon>
        <taxon>Pseudonocardiales</taxon>
        <taxon>Pseudonocardiaceae</taxon>
        <taxon>Saccharopolyspora</taxon>
    </lineage>
</organism>
<keyword evidence="5" id="KW-1185">Reference proteome</keyword>
<feature type="compositionally biased region" description="Low complexity" evidence="1">
    <location>
        <begin position="278"/>
        <end position="293"/>
    </location>
</feature>
<feature type="transmembrane region" description="Helical" evidence="2">
    <location>
        <begin position="170"/>
        <end position="191"/>
    </location>
</feature>
<protein>
    <recommendedName>
        <fullName evidence="3">Anti-sigma-D factor RsdA sigma factor binding region domain-containing protein</fullName>
    </recommendedName>
</protein>
<name>A0A426JIL8_9PSEU</name>
<sequence length="356" mass="37173">MAERKGPGGELGGDPADESALEQDRSTRADERDLVPAEGSADEGTELSDNHRDSGSKEPETSREEAGAEVLTFRPRGGADVELADLDDFSDEPIDLAALQEDDLLLDALGGTNPDVPVSADGGPSLEELLVAWRQDVDSAPIGDLVDTDTAAAAIAEAGRPRSFLRRRHLVPVVTAAAVLMITFTGVGVAARDAQPGDMLWGVAQVLYTDHTRAVQAAASARTDLDTAESAVDRGNRLAAEEALRSAKEHMAKVDAENGLSELKAAHESLTKRIDRGSGQSSQTSTPTTTLPPTTQPSPSQPLPPPDPGVPPTDSTTPPSSTTDPTSPTTSPSETSSSESSSGGWFWPNQPQTSTP</sequence>
<evidence type="ECO:0000313" key="4">
    <source>
        <dbReference type="EMBL" id="RRO12880.1"/>
    </source>
</evidence>
<feature type="compositionally biased region" description="Basic and acidic residues" evidence="1">
    <location>
        <begin position="48"/>
        <end position="66"/>
    </location>
</feature>
<evidence type="ECO:0000256" key="1">
    <source>
        <dbReference type="SAM" id="MobiDB-lite"/>
    </source>
</evidence>
<dbReference type="Pfam" id="PF16751">
    <property type="entry name" value="RsdA_SigD_bd"/>
    <property type="match status" value="1"/>
</dbReference>
<feature type="compositionally biased region" description="Low complexity" evidence="1">
    <location>
        <begin position="312"/>
        <end position="342"/>
    </location>
</feature>
<dbReference type="Gene3D" id="6.10.250.1300">
    <property type="match status" value="1"/>
</dbReference>
<evidence type="ECO:0000313" key="5">
    <source>
        <dbReference type="Proteomes" id="UP000274515"/>
    </source>
</evidence>
<evidence type="ECO:0000259" key="3">
    <source>
        <dbReference type="Pfam" id="PF16751"/>
    </source>
</evidence>